<feature type="non-terminal residue" evidence="2">
    <location>
        <position position="1"/>
    </location>
</feature>
<reference evidence="2" key="1">
    <citation type="submission" date="2022-07" db="EMBL/GenBank/DDBJ databases">
        <authorList>
            <person name="Macas J."/>
            <person name="Novak P."/>
            <person name="Neumann P."/>
        </authorList>
    </citation>
    <scope>NUCLEOTIDE SEQUENCE</scope>
</reference>
<dbReference type="AlphaFoldDB" id="A0A9P1EGN2"/>
<feature type="region of interest" description="Disordered" evidence="1">
    <location>
        <begin position="1"/>
        <end position="86"/>
    </location>
</feature>
<feature type="compositionally biased region" description="Polar residues" evidence="1">
    <location>
        <begin position="42"/>
        <end position="56"/>
    </location>
</feature>
<evidence type="ECO:0000313" key="3">
    <source>
        <dbReference type="Proteomes" id="UP001152484"/>
    </source>
</evidence>
<sequence length="114" mass="12278">MSCSICTSKTHNKRKCPEKDKVVEPQPKRSRGRPRKQVHPEVNSTNHHAATTQPSRLGSGGRVIHGRGVSRGGRGRTSEGRGRGRGQVLVGYGVVVDNEGHTWINSPGQHGGPT</sequence>
<keyword evidence="3" id="KW-1185">Reference proteome</keyword>
<dbReference type="OrthoDB" id="1327326at2759"/>
<feature type="compositionally biased region" description="Basic and acidic residues" evidence="1">
    <location>
        <begin position="15"/>
        <end position="27"/>
    </location>
</feature>
<proteinExistence type="predicted"/>
<dbReference type="Proteomes" id="UP001152484">
    <property type="component" value="Unassembled WGS sequence"/>
</dbReference>
<dbReference type="EMBL" id="CAMAPE010000041">
    <property type="protein sequence ID" value="CAH9102791.1"/>
    <property type="molecule type" value="Genomic_DNA"/>
</dbReference>
<evidence type="ECO:0000313" key="2">
    <source>
        <dbReference type="EMBL" id="CAH9102791.1"/>
    </source>
</evidence>
<name>A0A9P1EGN2_CUSEU</name>
<comment type="caution">
    <text evidence="2">The sequence shown here is derived from an EMBL/GenBank/DDBJ whole genome shotgun (WGS) entry which is preliminary data.</text>
</comment>
<organism evidence="2 3">
    <name type="scientific">Cuscuta europaea</name>
    <name type="common">European dodder</name>
    <dbReference type="NCBI Taxonomy" id="41803"/>
    <lineage>
        <taxon>Eukaryota</taxon>
        <taxon>Viridiplantae</taxon>
        <taxon>Streptophyta</taxon>
        <taxon>Embryophyta</taxon>
        <taxon>Tracheophyta</taxon>
        <taxon>Spermatophyta</taxon>
        <taxon>Magnoliopsida</taxon>
        <taxon>eudicotyledons</taxon>
        <taxon>Gunneridae</taxon>
        <taxon>Pentapetalae</taxon>
        <taxon>asterids</taxon>
        <taxon>lamiids</taxon>
        <taxon>Solanales</taxon>
        <taxon>Convolvulaceae</taxon>
        <taxon>Cuscuteae</taxon>
        <taxon>Cuscuta</taxon>
        <taxon>Cuscuta subgen. Cuscuta</taxon>
    </lineage>
</organism>
<evidence type="ECO:0000256" key="1">
    <source>
        <dbReference type="SAM" id="MobiDB-lite"/>
    </source>
</evidence>
<accession>A0A9P1EGN2</accession>
<protein>
    <submittedName>
        <fullName evidence="2">Uncharacterized protein</fullName>
    </submittedName>
</protein>
<feature type="compositionally biased region" description="Basic residues" evidence="1">
    <location>
        <begin position="28"/>
        <end position="37"/>
    </location>
</feature>
<gene>
    <name evidence="2" type="ORF">CEURO_LOCUS15917</name>
</gene>